<evidence type="ECO:0000256" key="4">
    <source>
        <dbReference type="HAMAP-Rule" id="MF_00142"/>
    </source>
</evidence>
<dbReference type="GO" id="GO:0016226">
    <property type="term" value="P:iron-sulfur cluster assembly"/>
    <property type="evidence" value="ECO:0007669"/>
    <property type="project" value="UniProtKB-UniRule"/>
</dbReference>
<gene>
    <name evidence="4 5" type="primary">cyaY</name>
    <name evidence="5" type="ORF">NCTC12871_00921</name>
</gene>
<dbReference type="Proteomes" id="UP000279799">
    <property type="component" value="Chromosome"/>
</dbReference>
<evidence type="ECO:0000256" key="3">
    <source>
        <dbReference type="ARBA" id="ARBA00023004"/>
    </source>
</evidence>
<keyword evidence="3 4" id="KW-0408">Iron</keyword>
<dbReference type="KEGG" id="adp:NCTC12871_00921"/>
<dbReference type="SMART" id="SM01219">
    <property type="entry name" value="Frataxin_Cyay"/>
    <property type="match status" value="1"/>
</dbReference>
<dbReference type="SUPFAM" id="SSF55387">
    <property type="entry name" value="Frataxin/Nqo15-like"/>
    <property type="match status" value="1"/>
</dbReference>
<organism evidence="5 6">
    <name type="scientific">Actinobacillus delphinicola</name>
    <dbReference type="NCBI Taxonomy" id="51161"/>
    <lineage>
        <taxon>Bacteria</taxon>
        <taxon>Pseudomonadati</taxon>
        <taxon>Pseudomonadota</taxon>
        <taxon>Gammaproteobacteria</taxon>
        <taxon>Pasteurellales</taxon>
        <taxon>Pasteurellaceae</taxon>
        <taxon>Actinobacillus</taxon>
    </lineage>
</organism>
<dbReference type="InterPro" id="IPR002908">
    <property type="entry name" value="Frataxin/CyaY"/>
</dbReference>
<evidence type="ECO:0000313" key="5">
    <source>
        <dbReference type="EMBL" id="VEJ09460.1"/>
    </source>
</evidence>
<dbReference type="GO" id="GO:0005829">
    <property type="term" value="C:cytosol"/>
    <property type="evidence" value="ECO:0007669"/>
    <property type="project" value="TreeGrafter"/>
</dbReference>
<keyword evidence="6" id="KW-1185">Reference proteome</keyword>
<accession>A0A448TTZ1</accession>
<dbReference type="NCBIfam" id="TIGR03421">
    <property type="entry name" value="FeS_CyaY"/>
    <property type="match status" value="1"/>
</dbReference>
<name>A0A448TTZ1_9PAST</name>
<evidence type="ECO:0000313" key="6">
    <source>
        <dbReference type="Proteomes" id="UP000279799"/>
    </source>
</evidence>
<dbReference type="PROSITE" id="PS50810">
    <property type="entry name" value="FRATAXIN_2"/>
    <property type="match status" value="1"/>
</dbReference>
<proteinExistence type="inferred from homology"/>
<dbReference type="Pfam" id="PF01491">
    <property type="entry name" value="Frataxin_Cyay"/>
    <property type="match status" value="1"/>
</dbReference>
<protein>
    <recommendedName>
        <fullName evidence="4">Iron-sulfur cluster assembly protein CyaY</fullName>
    </recommendedName>
</protein>
<dbReference type="GO" id="GO:0008198">
    <property type="term" value="F:ferrous iron binding"/>
    <property type="evidence" value="ECO:0007669"/>
    <property type="project" value="TreeGrafter"/>
</dbReference>
<evidence type="ECO:0000256" key="2">
    <source>
        <dbReference type="ARBA" id="ARBA00022723"/>
    </source>
</evidence>
<dbReference type="PANTHER" id="PTHR16821">
    <property type="entry name" value="FRATAXIN"/>
    <property type="match status" value="1"/>
</dbReference>
<comment type="similarity">
    <text evidence="1 4">Belongs to the frataxin family.</text>
</comment>
<comment type="function">
    <text evidence="4">Involved in iron-sulfur (Fe-S) cluster assembly. May act as a regulator of Fe-S biogenesis.</text>
</comment>
<dbReference type="PANTHER" id="PTHR16821:SF2">
    <property type="entry name" value="FRATAXIN, MITOCHONDRIAL"/>
    <property type="match status" value="1"/>
</dbReference>
<dbReference type="HAMAP" id="MF_00142">
    <property type="entry name" value="CyaY"/>
    <property type="match status" value="1"/>
</dbReference>
<dbReference type="Gene3D" id="3.30.920.10">
    <property type="entry name" value="Frataxin/CyaY"/>
    <property type="match status" value="1"/>
</dbReference>
<dbReference type="RefSeq" id="WP_126599411.1">
    <property type="nucleotide sequence ID" value="NZ_LR134510.1"/>
</dbReference>
<dbReference type="InterPro" id="IPR036524">
    <property type="entry name" value="Frataxin/CyaY_sf"/>
</dbReference>
<dbReference type="InterPro" id="IPR047584">
    <property type="entry name" value="CyaY"/>
</dbReference>
<dbReference type="OrthoDB" id="285675at2"/>
<dbReference type="EMBL" id="LR134510">
    <property type="protein sequence ID" value="VEJ09460.1"/>
    <property type="molecule type" value="Genomic_DNA"/>
</dbReference>
<reference evidence="5 6" key="1">
    <citation type="submission" date="2018-12" db="EMBL/GenBank/DDBJ databases">
        <authorList>
            <consortium name="Pathogen Informatics"/>
        </authorList>
    </citation>
    <scope>NUCLEOTIDE SEQUENCE [LARGE SCALE GENOMIC DNA]</scope>
    <source>
        <strain evidence="5 6">NCTC12871</strain>
    </source>
</reference>
<keyword evidence="2 4" id="KW-0479">Metal-binding</keyword>
<evidence type="ECO:0000256" key="1">
    <source>
        <dbReference type="ARBA" id="ARBA00008183"/>
    </source>
</evidence>
<dbReference type="PROSITE" id="PS01344">
    <property type="entry name" value="FRATAXIN_1"/>
    <property type="match status" value="1"/>
</dbReference>
<sequence length="103" mass="11998">MNLTEYHQNIDKLWLNIEEQLEQQGCDVDCDTQGSVFTITFPDDEQIVINKQEPLLELWLASRAGGYHFSFQNGEWMNQNGESFWSLLETACARYGENVTFTR</sequence>
<dbReference type="InterPro" id="IPR020895">
    <property type="entry name" value="Frataxin_CS"/>
</dbReference>
<dbReference type="CDD" id="cd00503">
    <property type="entry name" value="Frataxin"/>
    <property type="match status" value="1"/>
</dbReference>
<dbReference type="AlphaFoldDB" id="A0A448TTZ1"/>
<dbReference type="GO" id="GO:0008199">
    <property type="term" value="F:ferric iron binding"/>
    <property type="evidence" value="ECO:0007669"/>
    <property type="project" value="InterPro"/>
</dbReference>